<dbReference type="GeneID" id="25316373"/>
<evidence type="ECO:0000256" key="4">
    <source>
        <dbReference type="ARBA" id="ARBA00022630"/>
    </source>
</evidence>
<dbReference type="Gene3D" id="1.20.990.10">
    <property type="entry name" value="NADPH-cytochrome p450 Reductase, Chain A, domain 3"/>
    <property type="match status" value="1"/>
</dbReference>
<comment type="subunit">
    <text evidence="10">Interacts with DRE2; as part of the cytosolic iron-sulfur (Fe-S) protein assembly (CIA) machinery.</text>
</comment>
<evidence type="ECO:0000259" key="13">
    <source>
        <dbReference type="PROSITE" id="PS51384"/>
    </source>
</evidence>
<evidence type="ECO:0000256" key="10">
    <source>
        <dbReference type="HAMAP-Rule" id="MF_03178"/>
    </source>
</evidence>
<dbReference type="GO" id="GO:0006809">
    <property type="term" value="P:nitric oxide biosynthetic process"/>
    <property type="evidence" value="ECO:0007669"/>
    <property type="project" value="EnsemblFungi"/>
</dbReference>
<keyword evidence="4 10" id="KW-0285">Flavoprotein</keyword>
<dbReference type="GO" id="GO:0097361">
    <property type="term" value="C:cytosolic [4Fe-4S] assembly targeting complex"/>
    <property type="evidence" value="ECO:0007669"/>
    <property type="project" value="EnsemblFungi"/>
</dbReference>
<dbReference type="SUPFAM" id="SSF63380">
    <property type="entry name" value="Riboflavin synthase domain-like"/>
    <property type="match status" value="1"/>
</dbReference>
<comment type="similarity">
    <text evidence="10">In the N-terminal section; belongs to the flavodoxin family.</text>
</comment>
<dbReference type="GO" id="GO:0160246">
    <property type="term" value="F:NADPH-iron-sulfur [2Fe-2S] protein oxidoreductase activity"/>
    <property type="evidence" value="ECO:0007669"/>
    <property type="project" value="EnsemblFungi"/>
</dbReference>
<gene>
    <name evidence="10" type="primary">TAH18</name>
    <name evidence="14" type="ORF">T310_4024</name>
</gene>
<evidence type="ECO:0000256" key="8">
    <source>
        <dbReference type="ARBA" id="ARBA00023002"/>
    </source>
</evidence>
<dbReference type="EMBL" id="LASV01000163">
    <property type="protein sequence ID" value="KKA21962.1"/>
    <property type="molecule type" value="Genomic_DNA"/>
</dbReference>
<dbReference type="InterPro" id="IPR001433">
    <property type="entry name" value="OxRdtase_FAD/NAD-bd"/>
</dbReference>
<dbReference type="RefSeq" id="XP_013328574.1">
    <property type="nucleotide sequence ID" value="XM_013473120.1"/>
</dbReference>
<feature type="domain" description="Flavodoxin-like" evidence="12">
    <location>
        <begin position="17"/>
        <end position="161"/>
    </location>
</feature>
<evidence type="ECO:0000256" key="5">
    <source>
        <dbReference type="ARBA" id="ARBA00022643"/>
    </source>
</evidence>
<accession>A0A0F4YUK4</accession>
<feature type="binding site" evidence="10">
    <location>
        <begin position="432"/>
        <end position="435"/>
    </location>
    <ligand>
        <name>FAD</name>
        <dbReference type="ChEBI" id="CHEBI:57692"/>
    </ligand>
</feature>
<dbReference type="InterPro" id="IPR008254">
    <property type="entry name" value="Flavodoxin/NO_synth"/>
</dbReference>
<sequence length="674" mass="76121">MSADGGNDQSRSGKRTALILYGSETGNAQEVAEELGQLVERLHFITHVYEFNAAKAESLSSHVLTIFVVSTTGQGDFPANAREFWKTLLLKKLPPTFLDGVNFALFGLGDSSYPKFNWAARKLRKRLFQLGANEVFRFAEADARHPDGLEGTFFPWSLDLRKFLLEKYPLPEGQDPIPDDVQLPPKWILQEKQDGVPPPPAVEEAAPQSDQKDGNVPAQRGVPNLYRLDHDTRPIPDTMTVTLTENKRVTPPTHWQDVRHICLTTPDQVSYGPGDMIMITPKNFPADVDMLLNMMGWTDVADKPIEFVPGVGLRGKTEDLPPPPIPYLVSSSYYPSSPSSQPPYLTLRILLTEYLDIRAIPRRSFFASIYHYSNDDYHKERLLEFTNPEYIDELWDYTTRPRRSILEVLQEFNSVKIPWQHATSVLPVLRGRQFSIASGGELKKCTLDGGGSGTKFELLIAIVKYQTVIKKIREGVCTRYLAVLRPGSTLKVQLQRGGLKPTLQQLVGPAVLVGPGTGLAPLRAMIWEKAALVKAYREKHPDGPPPPIGSMILLFGGRNRGADYFYEEEWKQLMETGGIDLQVLTAFSRDQRHKIYVQDRIRENKSLFFRLLHDQSGSVFICGSSGRMPQAIREALIECFQQQDSPSGPKYTREQAEQYLIEMEKIGRYKQETW</sequence>
<dbReference type="PRINTS" id="PR00369">
    <property type="entry name" value="FLAVODOXIN"/>
</dbReference>
<keyword evidence="6 10" id="KW-0274">FAD</keyword>
<dbReference type="GO" id="GO:0010181">
    <property type="term" value="F:FMN binding"/>
    <property type="evidence" value="ECO:0007669"/>
    <property type="project" value="UniProtKB-UniRule"/>
</dbReference>
<dbReference type="InterPro" id="IPR001709">
    <property type="entry name" value="Flavoprot_Pyr_Nucl_cyt_Rdtase"/>
</dbReference>
<dbReference type="InterPro" id="IPR029039">
    <property type="entry name" value="Flavoprotein-like_sf"/>
</dbReference>
<keyword evidence="8 10" id="KW-0560">Oxidoreductase</keyword>
<dbReference type="Pfam" id="PF00258">
    <property type="entry name" value="Flavodoxin_1"/>
    <property type="match status" value="1"/>
</dbReference>
<dbReference type="PANTHER" id="PTHR19384">
    <property type="entry name" value="NITRIC OXIDE SYNTHASE-RELATED"/>
    <property type="match status" value="1"/>
</dbReference>
<dbReference type="GO" id="GO:0034599">
    <property type="term" value="P:cellular response to oxidative stress"/>
    <property type="evidence" value="ECO:0007669"/>
    <property type="project" value="EnsemblFungi"/>
</dbReference>
<dbReference type="Gene3D" id="3.40.50.80">
    <property type="entry name" value="Nucleotide-binding domain of ferredoxin-NADP reductase (FNR) module"/>
    <property type="match status" value="1"/>
</dbReference>
<dbReference type="GO" id="GO:0005829">
    <property type="term" value="C:cytosol"/>
    <property type="evidence" value="ECO:0007669"/>
    <property type="project" value="EnsemblFungi"/>
</dbReference>
<proteinExistence type="inferred from homology"/>
<feature type="binding site" evidence="10">
    <location>
        <begin position="475"/>
        <end position="478"/>
    </location>
    <ligand>
        <name>FAD</name>
        <dbReference type="ChEBI" id="CHEBI:57692"/>
    </ligand>
</feature>
<comment type="similarity">
    <text evidence="10">In the C-terminal section; belongs to the flavoprotein pyridine nucleotide cytochrome reductase family.</text>
</comment>
<comment type="cofactor">
    <cofactor evidence="1 10">
        <name>FMN</name>
        <dbReference type="ChEBI" id="CHEBI:58210"/>
    </cofactor>
</comment>
<organism evidence="14 15">
    <name type="scientific">Rasamsonia emersonii (strain ATCC 16479 / CBS 393.64 / IMI 116815)</name>
    <dbReference type="NCBI Taxonomy" id="1408163"/>
    <lineage>
        <taxon>Eukaryota</taxon>
        <taxon>Fungi</taxon>
        <taxon>Dikarya</taxon>
        <taxon>Ascomycota</taxon>
        <taxon>Pezizomycotina</taxon>
        <taxon>Eurotiomycetes</taxon>
        <taxon>Eurotiomycetidae</taxon>
        <taxon>Eurotiales</taxon>
        <taxon>Trichocomaceae</taxon>
        <taxon>Rasamsonia</taxon>
    </lineage>
</organism>
<protein>
    <recommendedName>
        <fullName evidence="10">NADPH-dependent diflavin oxidoreductase 1</fullName>
        <ecNumber evidence="10">1.18.1.-</ecNumber>
    </recommendedName>
    <alternativeName>
        <fullName evidence="10">NADPH-dependent FMN and FAD-containing oxidoreductase</fullName>
    </alternativeName>
</protein>
<evidence type="ECO:0000256" key="1">
    <source>
        <dbReference type="ARBA" id="ARBA00001917"/>
    </source>
</evidence>
<comment type="cofactor">
    <cofactor evidence="2 10">
        <name>FAD</name>
        <dbReference type="ChEBI" id="CHEBI:57692"/>
    </cofactor>
</comment>
<dbReference type="Gene3D" id="3.40.50.360">
    <property type="match status" value="1"/>
</dbReference>
<dbReference type="GO" id="GO:0016226">
    <property type="term" value="P:iron-sulfur cluster assembly"/>
    <property type="evidence" value="ECO:0007669"/>
    <property type="project" value="UniProtKB-UniRule"/>
</dbReference>
<keyword evidence="10" id="KW-0496">Mitochondrion</keyword>
<dbReference type="SUPFAM" id="SSF52343">
    <property type="entry name" value="Ferredoxin reductase-like, C-terminal NADP-linked domain"/>
    <property type="match status" value="1"/>
</dbReference>
<evidence type="ECO:0000313" key="15">
    <source>
        <dbReference type="Proteomes" id="UP000053958"/>
    </source>
</evidence>
<evidence type="ECO:0000313" key="14">
    <source>
        <dbReference type="EMBL" id="KKA21962.1"/>
    </source>
</evidence>
<dbReference type="InterPro" id="IPR001094">
    <property type="entry name" value="Flavdoxin-like"/>
</dbReference>
<dbReference type="InterPro" id="IPR017927">
    <property type="entry name" value="FAD-bd_FR_type"/>
</dbReference>
<comment type="catalytic activity">
    <reaction evidence="10">
        <text>2 oxidized [2Fe-2S]-[protein] + NADPH = 2 reduced [2Fe-2S]-[protein] + NADP(+) + H(+)</text>
        <dbReference type="Rhea" id="RHEA:67716"/>
        <dbReference type="Rhea" id="RHEA-COMP:17327"/>
        <dbReference type="Rhea" id="RHEA-COMP:17328"/>
        <dbReference type="ChEBI" id="CHEBI:15378"/>
        <dbReference type="ChEBI" id="CHEBI:33737"/>
        <dbReference type="ChEBI" id="CHEBI:33738"/>
        <dbReference type="ChEBI" id="CHEBI:57783"/>
        <dbReference type="ChEBI" id="CHEBI:58349"/>
    </reaction>
</comment>
<feature type="binding site" evidence="10">
    <location>
        <begin position="70"/>
        <end position="73"/>
    </location>
    <ligand>
        <name>FMN</name>
        <dbReference type="ChEBI" id="CHEBI:58210"/>
    </ligand>
</feature>
<reference evidence="14 15" key="1">
    <citation type="submission" date="2015-04" db="EMBL/GenBank/DDBJ databases">
        <authorList>
            <person name="Heijne W.H."/>
            <person name="Fedorova N.D."/>
            <person name="Nierman W.C."/>
            <person name="Vollebregt A.W."/>
            <person name="Zhao Z."/>
            <person name="Wu L."/>
            <person name="Kumar M."/>
            <person name="Stam H."/>
            <person name="van den Berg M.A."/>
            <person name="Pel H.J."/>
        </authorList>
    </citation>
    <scope>NUCLEOTIDE SEQUENCE [LARGE SCALE GENOMIC DNA]</scope>
    <source>
        <strain evidence="14 15">CBS 393.64</strain>
    </source>
</reference>
<dbReference type="GO" id="GO:0045429">
    <property type="term" value="P:positive regulation of nitric oxide biosynthetic process"/>
    <property type="evidence" value="ECO:0007669"/>
    <property type="project" value="EnsemblFungi"/>
</dbReference>
<dbReference type="Pfam" id="PF00667">
    <property type="entry name" value="FAD_binding_1"/>
    <property type="match status" value="1"/>
</dbReference>
<dbReference type="PANTHER" id="PTHR19384:SF10">
    <property type="entry name" value="NADPH-DEPENDENT DIFLAVIN OXIDOREDUCTASE 1"/>
    <property type="match status" value="1"/>
</dbReference>
<dbReference type="AlphaFoldDB" id="A0A0F4YUK4"/>
<dbReference type="PRINTS" id="PR00371">
    <property type="entry name" value="FPNCR"/>
</dbReference>
<dbReference type="EC" id="1.18.1.-" evidence="10"/>
<dbReference type="STRING" id="1408163.A0A0F4YUK4"/>
<evidence type="ECO:0000256" key="2">
    <source>
        <dbReference type="ARBA" id="ARBA00001974"/>
    </source>
</evidence>
<dbReference type="GO" id="GO:0005739">
    <property type="term" value="C:mitochondrion"/>
    <property type="evidence" value="ECO:0007669"/>
    <property type="project" value="UniProtKB-SubCell"/>
</dbReference>
<evidence type="ECO:0000259" key="12">
    <source>
        <dbReference type="PROSITE" id="PS50902"/>
    </source>
</evidence>
<name>A0A0F4YUK4_RASE3</name>
<dbReference type="InterPro" id="IPR017938">
    <property type="entry name" value="Riboflavin_synthase-like_b-brl"/>
</dbReference>
<dbReference type="GO" id="GO:0050661">
    <property type="term" value="F:NADP binding"/>
    <property type="evidence" value="ECO:0007669"/>
    <property type="project" value="UniProtKB-UniRule"/>
</dbReference>
<feature type="binding site" evidence="10">
    <location>
        <begin position="23"/>
        <end position="28"/>
    </location>
    <ligand>
        <name>FMN</name>
        <dbReference type="ChEBI" id="CHEBI:58210"/>
    </ligand>
</feature>
<feature type="binding site" evidence="10">
    <location>
        <begin position="594"/>
        <end position="598"/>
    </location>
    <ligand>
        <name>NADP(+)</name>
        <dbReference type="ChEBI" id="CHEBI:58349"/>
    </ligand>
</feature>
<keyword evidence="15" id="KW-1185">Reference proteome</keyword>
<feature type="binding site" evidence="10">
    <location>
        <position position="402"/>
    </location>
    <ligand>
        <name>FAD</name>
        <dbReference type="ChEBI" id="CHEBI:57692"/>
    </ligand>
</feature>
<dbReference type="Gene3D" id="2.40.30.10">
    <property type="entry name" value="Translation factors"/>
    <property type="match status" value="1"/>
</dbReference>
<dbReference type="GO" id="GO:0003958">
    <property type="term" value="F:NADPH-hemoprotein reductase activity"/>
    <property type="evidence" value="ECO:0007669"/>
    <property type="project" value="UniProtKB-EC"/>
</dbReference>
<feature type="binding site" evidence="10">
    <location>
        <begin position="108"/>
        <end position="117"/>
    </location>
    <ligand>
        <name>FMN</name>
        <dbReference type="ChEBI" id="CHEBI:58210"/>
    </ligand>
</feature>
<dbReference type="InterPro" id="IPR028879">
    <property type="entry name" value="NDOR1"/>
</dbReference>
<comment type="caution">
    <text evidence="14">The sequence shown here is derived from an EMBL/GenBank/DDBJ whole genome shotgun (WGS) entry which is preliminary data.</text>
</comment>
<dbReference type="HAMAP" id="MF_03178">
    <property type="entry name" value="NDOR1"/>
    <property type="match status" value="1"/>
</dbReference>
<dbReference type="PROSITE" id="PS51384">
    <property type="entry name" value="FAD_FR"/>
    <property type="match status" value="1"/>
</dbReference>
<dbReference type="OrthoDB" id="1856718at2759"/>
<dbReference type="InterPro" id="IPR003097">
    <property type="entry name" value="CysJ-like_FAD-binding"/>
</dbReference>
<comment type="similarity">
    <text evidence="10">Belongs to the NADPH-dependent diflavin oxidoreductase NDOR1 family.</text>
</comment>
<dbReference type="FunFam" id="3.40.50.80:FF:000030">
    <property type="entry name" value="NADPH-dependent diflavin oxidoreductase 1"/>
    <property type="match status" value="1"/>
</dbReference>
<feature type="domain" description="FAD-binding FR-type" evidence="13">
    <location>
        <begin position="236"/>
        <end position="502"/>
    </location>
</feature>
<comment type="catalytic activity">
    <reaction evidence="9">
        <text>2 oxidized [cytochrome P450] + NADPH = 2 reduced [cytochrome P450] + NADP(+) + H(+)</text>
        <dbReference type="Rhea" id="RHEA:24040"/>
        <dbReference type="Rhea" id="RHEA-COMP:14627"/>
        <dbReference type="Rhea" id="RHEA-COMP:14628"/>
        <dbReference type="ChEBI" id="CHEBI:15378"/>
        <dbReference type="ChEBI" id="CHEBI:55376"/>
        <dbReference type="ChEBI" id="CHEBI:57783"/>
        <dbReference type="ChEBI" id="CHEBI:58349"/>
        <dbReference type="ChEBI" id="CHEBI:60344"/>
        <dbReference type="EC" id="1.6.2.4"/>
    </reaction>
</comment>
<dbReference type="Proteomes" id="UP000053958">
    <property type="component" value="Unassembled WGS sequence"/>
</dbReference>
<keyword evidence="5 10" id="KW-0288">FMN</keyword>
<evidence type="ECO:0000256" key="11">
    <source>
        <dbReference type="SAM" id="MobiDB-lite"/>
    </source>
</evidence>
<feature type="binding site" evidence="10">
    <location>
        <position position="674"/>
    </location>
    <ligand>
        <name>FAD</name>
        <dbReference type="ChEBI" id="CHEBI:57692"/>
    </ligand>
</feature>
<dbReference type="Pfam" id="PF00175">
    <property type="entry name" value="NAD_binding_1"/>
    <property type="match status" value="1"/>
</dbReference>
<comment type="function">
    <text evidence="10">NADPH-dependent reductase which is a central component of the cytosolic iron-sulfur (Fe-S) protein assembly (CIA) machinery. Transfers electrons from NADPH via its FAD and FMN prosthetic groups to the [2Fe-2S] cluster of DRE2, another key component of the CIA machinery. In turn, this reduced cluster provides electrons for assembly of cytosolic iron-sulfur cluster proteins. Positively controls H(2)O(2)-induced cell death.</text>
</comment>
<dbReference type="SUPFAM" id="SSF52218">
    <property type="entry name" value="Flavoproteins"/>
    <property type="match status" value="1"/>
</dbReference>
<feature type="region of interest" description="Disordered" evidence="11">
    <location>
        <begin position="191"/>
        <end position="221"/>
    </location>
</feature>
<dbReference type="GO" id="GO:0050660">
    <property type="term" value="F:flavin adenine dinucleotide binding"/>
    <property type="evidence" value="ECO:0007669"/>
    <property type="project" value="UniProtKB-UniRule"/>
</dbReference>
<evidence type="ECO:0000256" key="7">
    <source>
        <dbReference type="ARBA" id="ARBA00022857"/>
    </source>
</evidence>
<evidence type="ECO:0000256" key="9">
    <source>
        <dbReference type="ARBA" id="ARBA00049342"/>
    </source>
</evidence>
<feature type="binding site" evidence="10">
    <location>
        <begin position="588"/>
        <end position="589"/>
    </location>
    <ligand>
        <name>NADP(+)</name>
        <dbReference type="ChEBI" id="CHEBI:58349"/>
    </ligand>
</feature>
<keyword evidence="3 10" id="KW-0963">Cytoplasm</keyword>
<evidence type="ECO:0000256" key="3">
    <source>
        <dbReference type="ARBA" id="ARBA00022490"/>
    </source>
</evidence>
<feature type="binding site" evidence="10">
    <location>
        <position position="517"/>
    </location>
    <ligand>
        <name>NADP(+)</name>
        <dbReference type="ChEBI" id="CHEBI:58349"/>
    </ligand>
</feature>
<dbReference type="FunFam" id="1.20.990.10:FF:000013">
    <property type="entry name" value="NADPH-dependent diflavin oxidoreductase 1"/>
    <property type="match status" value="1"/>
</dbReference>
<dbReference type="PROSITE" id="PS50902">
    <property type="entry name" value="FLAVODOXIN_LIKE"/>
    <property type="match status" value="1"/>
</dbReference>
<keyword evidence="7 10" id="KW-0521">NADP</keyword>
<evidence type="ECO:0000256" key="6">
    <source>
        <dbReference type="ARBA" id="ARBA00022827"/>
    </source>
</evidence>
<comment type="caution">
    <text evidence="10">Lacks conserved residue(s) required for the propagation of feature annotation.</text>
</comment>
<dbReference type="InterPro" id="IPR039261">
    <property type="entry name" value="FNR_nucleotide-bd"/>
</dbReference>
<comment type="subcellular location">
    <subcellularLocation>
        <location evidence="10">Cytoplasm</location>
    </subcellularLocation>
    <subcellularLocation>
        <location evidence="10">Mitochondrion</location>
    </subcellularLocation>
    <text evidence="10">Relocalizes to mitochondria after H(2)O(2) exposure.</text>
</comment>
<dbReference type="InterPro" id="IPR023173">
    <property type="entry name" value="NADPH_Cyt_P450_Rdtase_alpha"/>
</dbReference>